<dbReference type="Proteomes" id="UP000288623">
    <property type="component" value="Unassembled WGS sequence"/>
</dbReference>
<feature type="domain" description="GGDEF" evidence="1">
    <location>
        <begin position="329"/>
        <end position="462"/>
    </location>
</feature>
<dbReference type="GO" id="GO:1902201">
    <property type="term" value="P:negative regulation of bacterial-type flagellum-dependent cell motility"/>
    <property type="evidence" value="ECO:0007669"/>
    <property type="project" value="TreeGrafter"/>
</dbReference>
<dbReference type="Gene3D" id="1.25.40.10">
    <property type="entry name" value="Tetratricopeptide repeat domain"/>
    <property type="match status" value="1"/>
</dbReference>
<dbReference type="InterPro" id="IPR029787">
    <property type="entry name" value="Nucleotide_cyclase"/>
</dbReference>
<gene>
    <name evidence="2" type="ORF">QI30_06265</name>
</gene>
<dbReference type="PANTHER" id="PTHR45138:SF9">
    <property type="entry name" value="DIGUANYLATE CYCLASE DGCM-RELATED"/>
    <property type="match status" value="1"/>
</dbReference>
<reference evidence="2 3" key="1">
    <citation type="submission" date="2014-11" db="EMBL/GenBank/DDBJ databases">
        <title>Genome sequence and analysis of novel Kurthia sp.</title>
        <authorList>
            <person name="Lawson J.N."/>
            <person name="Gonzalez J.E."/>
            <person name="Rinauldi L."/>
            <person name="Xuan Z."/>
            <person name="Firman A."/>
            <person name="Shaddox L."/>
            <person name="Trudeau A."/>
            <person name="Shah S."/>
            <person name="Reiman D."/>
        </authorList>
    </citation>
    <scope>NUCLEOTIDE SEQUENCE [LARGE SCALE GENOMIC DNA]</scope>
    <source>
        <strain evidence="2 3">3B1D</strain>
    </source>
</reference>
<dbReference type="InterPro" id="IPR043128">
    <property type="entry name" value="Rev_trsase/Diguanyl_cyclase"/>
</dbReference>
<keyword evidence="3" id="KW-1185">Reference proteome</keyword>
<evidence type="ECO:0000259" key="1">
    <source>
        <dbReference type="PROSITE" id="PS50887"/>
    </source>
</evidence>
<dbReference type="InterPro" id="IPR011990">
    <property type="entry name" value="TPR-like_helical_dom_sf"/>
</dbReference>
<dbReference type="InterPro" id="IPR050469">
    <property type="entry name" value="Diguanylate_Cyclase"/>
</dbReference>
<comment type="caution">
    <text evidence="2">The sequence shown here is derived from an EMBL/GenBank/DDBJ whole genome shotgun (WGS) entry which is preliminary data.</text>
</comment>
<dbReference type="EMBL" id="JTFC01000026">
    <property type="protein sequence ID" value="RUS57186.1"/>
    <property type="molecule type" value="Genomic_DNA"/>
</dbReference>
<protein>
    <recommendedName>
        <fullName evidence="1">GGDEF domain-containing protein</fullName>
    </recommendedName>
</protein>
<dbReference type="Gene3D" id="3.30.70.270">
    <property type="match status" value="1"/>
</dbReference>
<dbReference type="SMART" id="SM00267">
    <property type="entry name" value="GGDEF"/>
    <property type="match status" value="1"/>
</dbReference>
<evidence type="ECO:0000313" key="3">
    <source>
        <dbReference type="Proteomes" id="UP000288623"/>
    </source>
</evidence>
<dbReference type="CDD" id="cd01949">
    <property type="entry name" value="GGDEF"/>
    <property type="match status" value="1"/>
</dbReference>
<organism evidence="2 3">
    <name type="scientific">Candidatus Kurthia intestinigallinarum</name>
    <dbReference type="NCBI Taxonomy" id="1562256"/>
    <lineage>
        <taxon>Bacteria</taxon>
        <taxon>Bacillati</taxon>
        <taxon>Bacillota</taxon>
        <taxon>Bacilli</taxon>
        <taxon>Bacillales</taxon>
        <taxon>Caryophanaceae</taxon>
        <taxon>Kurthia</taxon>
    </lineage>
</organism>
<dbReference type="Pfam" id="PF00990">
    <property type="entry name" value="GGDEF"/>
    <property type="match status" value="1"/>
</dbReference>
<dbReference type="SUPFAM" id="SSF55073">
    <property type="entry name" value="Nucleotide cyclase"/>
    <property type="match status" value="1"/>
</dbReference>
<sequence>MKNMNSILKESVISLNDYFDTNQVDDFFQLVDQVIEQLLLEEAHEQVIHFTLCKASLYFNVSHLTLASQVLAENATYIEKYGDVAQKIRYLNTLAAIQGRNDDLEQAFMYLDRAKQLAEQYDRTHLVKIYHNLSVYYFNQQQFDESLLYAQKSMAYFAATRKEGTQNNRALMNYAKILIAMERLEEADELLEIVKAQLQEDDGESRLAWVKTYVEWLGKQQQFDKAYAVLKQEIAQHPNKHSWNKELYELLCSLSKKTQSKRHYFQDLKQLKQTMDLVNADFVTTQLQSVKKYVDIEQLQKIAWCDPLTNVHNRKYLEEHYEVFSLRYHQHTVLVFDIDHFKEINDTFGHISGDQAIQQMADAVNYFFEQQKAMFVRYGGDEFYVYYQGPSEADVVAFAHYFHETLIAESFTYEHMTLPLSVSMGSVYAAETHTYTEWFEAADSVLYEVKRQKRGELHYKTV</sequence>
<accession>A0A433RV60</accession>
<dbReference type="GO" id="GO:0043709">
    <property type="term" value="P:cell adhesion involved in single-species biofilm formation"/>
    <property type="evidence" value="ECO:0007669"/>
    <property type="project" value="TreeGrafter"/>
</dbReference>
<dbReference type="PANTHER" id="PTHR45138">
    <property type="entry name" value="REGULATORY COMPONENTS OF SENSORY TRANSDUCTION SYSTEM"/>
    <property type="match status" value="1"/>
</dbReference>
<dbReference type="InterPro" id="IPR000160">
    <property type="entry name" value="GGDEF_dom"/>
</dbReference>
<dbReference type="PROSITE" id="PS50887">
    <property type="entry name" value="GGDEF"/>
    <property type="match status" value="1"/>
</dbReference>
<dbReference type="GO" id="GO:0005886">
    <property type="term" value="C:plasma membrane"/>
    <property type="evidence" value="ECO:0007669"/>
    <property type="project" value="TreeGrafter"/>
</dbReference>
<evidence type="ECO:0000313" key="2">
    <source>
        <dbReference type="EMBL" id="RUS57186.1"/>
    </source>
</evidence>
<dbReference type="NCBIfam" id="TIGR00254">
    <property type="entry name" value="GGDEF"/>
    <property type="match status" value="1"/>
</dbReference>
<dbReference type="GO" id="GO:0052621">
    <property type="term" value="F:diguanylate cyclase activity"/>
    <property type="evidence" value="ECO:0007669"/>
    <property type="project" value="TreeGrafter"/>
</dbReference>
<dbReference type="AlphaFoldDB" id="A0A433RV60"/>
<proteinExistence type="predicted"/>
<name>A0A433RV60_9BACL</name>
<dbReference type="SUPFAM" id="SSF48452">
    <property type="entry name" value="TPR-like"/>
    <property type="match status" value="1"/>
</dbReference>